<evidence type="ECO:0008006" key="4">
    <source>
        <dbReference type="Google" id="ProtNLM"/>
    </source>
</evidence>
<accession>A0A1V9YGG5</accession>
<dbReference type="OrthoDB" id="75493at2759"/>
<gene>
    <name evidence="2" type="ORF">ACHHYP_12808</name>
</gene>
<sequence>MGPWASEDDDRRTDDREARLRKDRLRKTKYRQEKLAELHELKTTASALELQLGQLRAARQRHPRLPSLTRPRPRLSWKVLASREQALTTAAWHTQIALRAELEETLATALRLAQQRPPPPRQMVLPSRPASGLPRHPLRRVDAIQRLLTWQVEHMTENFFAHVLPALEAPPAAWELVLDGSNLAFVETRRQGVVYGASIDVAAVLWRLWTTHSTATVLDADTVVLTAAAGPEVLWKRVFLPTLLGAPRVALVSQSVVGADTSFDASWCVIDELPRLADGAEVVSVLRSVEQAALTDLPAYAEHLVRHVAASAALDAELRRHFACLSLT</sequence>
<proteinExistence type="predicted"/>
<protein>
    <recommendedName>
        <fullName evidence="4">BZIP domain-containing protein</fullName>
    </recommendedName>
</protein>
<keyword evidence="1" id="KW-0175">Coiled coil</keyword>
<organism evidence="2 3">
    <name type="scientific">Achlya hypogyna</name>
    <name type="common">Oomycete</name>
    <name type="synonym">Protoachlya hypogyna</name>
    <dbReference type="NCBI Taxonomy" id="1202772"/>
    <lineage>
        <taxon>Eukaryota</taxon>
        <taxon>Sar</taxon>
        <taxon>Stramenopiles</taxon>
        <taxon>Oomycota</taxon>
        <taxon>Saprolegniomycetes</taxon>
        <taxon>Saprolegniales</taxon>
        <taxon>Achlyaceae</taxon>
        <taxon>Achlya</taxon>
    </lineage>
</organism>
<comment type="caution">
    <text evidence="2">The sequence shown here is derived from an EMBL/GenBank/DDBJ whole genome shotgun (WGS) entry which is preliminary data.</text>
</comment>
<reference evidence="2 3" key="1">
    <citation type="journal article" date="2014" name="Genome Biol. Evol.">
        <title>The secreted proteins of Achlya hypogyna and Thraustotheca clavata identify the ancestral oomycete secretome and reveal gene acquisitions by horizontal gene transfer.</title>
        <authorList>
            <person name="Misner I."/>
            <person name="Blouin N."/>
            <person name="Leonard G."/>
            <person name="Richards T.A."/>
            <person name="Lane C.E."/>
        </authorList>
    </citation>
    <scope>NUCLEOTIDE SEQUENCE [LARGE SCALE GENOMIC DNA]</scope>
    <source>
        <strain evidence="2 3">ATCC 48635</strain>
    </source>
</reference>
<dbReference type="AlphaFoldDB" id="A0A1V9YGG5"/>
<feature type="coiled-coil region" evidence="1">
    <location>
        <begin position="31"/>
        <end position="58"/>
    </location>
</feature>
<name>A0A1V9YGG5_ACHHY</name>
<dbReference type="STRING" id="1202772.A0A1V9YGG5"/>
<evidence type="ECO:0000313" key="2">
    <source>
        <dbReference type="EMBL" id="OQR84801.1"/>
    </source>
</evidence>
<dbReference type="Proteomes" id="UP000243579">
    <property type="component" value="Unassembled WGS sequence"/>
</dbReference>
<evidence type="ECO:0000313" key="3">
    <source>
        <dbReference type="Proteomes" id="UP000243579"/>
    </source>
</evidence>
<keyword evidence="3" id="KW-1185">Reference proteome</keyword>
<dbReference type="EMBL" id="JNBR01001834">
    <property type="protein sequence ID" value="OQR84801.1"/>
    <property type="molecule type" value="Genomic_DNA"/>
</dbReference>
<evidence type="ECO:0000256" key="1">
    <source>
        <dbReference type="SAM" id="Coils"/>
    </source>
</evidence>